<name>A0ABQ5MM00_9FLAO</name>
<dbReference type="EMBL" id="BRVO01000003">
    <property type="protein sequence ID" value="GLB50336.1"/>
    <property type="molecule type" value="Genomic_DNA"/>
</dbReference>
<evidence type="ECO:0000313" key="1">
    <source>
        <dbReference type="EMBL" id="GLB50336.1"/>
    </source>
</evidence>
<keyword evidence="2" id="KW-1185">Reference proteome</keyword>
<accession>A0ABQ5MM00</accession>
<sequence length="95" mass="10982">MTEKEKREMIATSWELHAKVEAAYLAHPAKMGEADWLDKQRLLMADMALHLLQTAVYPDEIRLDKLRNNMNAILTIGDRFLPEAELIKATDKLFE</sequence>
<proteinExistence type="predicted"/>
<reference evidence="1" key="1">
    <citation type="submission" date="2022-07" db="EMBL/GenBank/DDBJ databases">
        <title>Taxonomy of Novel Oxalotrophic and Methylotrophic Bacteria.</title>
        <authorList>
            <person name="Sahin N."/>
            <person name="Tani A."/>
        </authorList>
    </citation>
    <scope>NUCLEOTIDE SEQUENCE</scope>
    <source>
        <strain evidence="1">Y10</strain>
    </source>
</reference>
<gene>
    <name evidence="1" type="ORF">Y10_27040</name>
</gene>
<dbReference type="RefSeq" id="WP_281765962.1">
    <property type="nucleotide sequence ID" value="NZ_BRVO01000003.1"/>
</dbReference>
<protein>
    <submittedName>
        <fullName evidence="1">Uncharacterized protein</fullName>
    </submittedName>
</protein>
<dbReference type="Proteomes" id="UP001143543">
    <property type="component" value="Unassembled WGS sequence"/>
</dbReference>
<organism evidence="1 2">
    <name type="scientific">Neptunitalea lumnitzerae</name>
    <dbReference type="NCBI Taxonomy" id="2965509"/>
    <lineage>
        <taxon>Bacteria</taxon>
        <taxon>Pseudomonadati</taxon>
        <taxon>Bacteroidota</taxon>
        <taxon>Flavobacteriia</taxon>
        <taxon>Flavobacteriales</taxon>
        <taxon>Flavobacteriaceae</taxon>
        <taxon>Neptunitalea</taxon>
    </lineage>
</organism>
<evidence type="ECO:0000313" key="2">
    <source>
        <dbReference type="Proteomes" id="UP001143543"/>
    </source>
</evidence>
<comment type="caution">
    <text evidence="1">The sequence shown here is derived from an EMBL/GenBank/DDBJ whole genome shotgun (WGS) entry which is preliminary data.</text>
</comment>